<comment type="caution">
    <text evidence="2">The sequence shown here is derived from an EMBL/GenBank/DDBJ whole genome shotgun (WGS) entry which is preliminary data.</text>
</comment>
<feature type="domain" description="DUF4097" evidence="1">
    <location>
        <begin position="190"/>
        <end position="349"/>
    </location>
</feature>
<dbReference type="Pfam" id="PF13349">
    <property type="entry name" value="DUF4097"/>
    <property type="match status" value="1"/>
</dbReference>
<accession>A0A538TKH4</accession>
<reference evidence="2 3" key="1">
    <citation type="journal article" date="2019" name="Nat. Microbiol.">
        <title>Mediterranean grassland soil C-N compound turnover is dependent on rainfall and depth, and is mediated by genomically divergent microorganisms.</title>
        <authorList>
            <person name="Diamond S."/>
            <person name="Andeer P.F."/>
            <person name="Li Z."/>
            <person name="Crits-Christoph A."/>
            <person name="Burstein D."/>
            <person name="Anantharaman K."/>
            <person name="Lane K.R."/>
            <person name="Thomas B.C."/>
            <person name="Pan C."/>
            <person name="Northen T.R."/>
            <person name="Banfield J.F."/>
        </authorList>
    </citation>
    <scope>NUCLEOTIDE SEQUENCE [LARGE SCALE GENOMIC DNA]</scope>
    <source>
        <strain evidence="2">WS_8</strain>
    </source>
</reference>
<gene>
    <name evidence="2" type="ORF">E6K78_09805</name>
</gene>
<sequence>MNQRIVWTALALIVPTAARAEDVWREQSQMAVDRAGVSAVEVFNARGEILARPSADGRIHVQALKVVRATGPARRRELSRETVVETSRQDGRFVVQVRYPQRHTVRVSLWKTFGDFTLPRVDVRIVLEVPAGLPVVLNSTSGDLRSEDLAGVQTLRTTSGDVNVQGARAPVQVSTTSGDISGSDIGNARVVTVSGDLDFSDSRGVIIATSTSGDVVVRGSSDSLGVRTVSGNVEAEGARRGVSVSTTSGDIRIRRASGNVQIASQSGEVAAGLAPPLHSANIEASSGDIHAKLARTLGCRLDVRTSNGTIGIELPVHAKTVTRRMITAVVREGTTPVQLRTSSGSITVTEGEGRP</sequence>
<dbReference type="AlphaFoldDB" id="A0A538TKH4"/>
<dbReference type="InterPro" id="IPR025164">
    <property type="entry name" value="Toastrack_DUF4097"/>
</dbReference>
<evidence type="ECO:0000313" key="2">
    <source>
        <dbReference type="EMBL" id="TMQ64124.1"/>
    </source>
</evidence>
<evidence type="ECO:0000259" key="1">
    <source>
        <dbReference type="Pfam" id="PF13349"/>
    </source>
</evidence>
<protein>
    <submittedName>
        <fullName evidence="2">DUF4097 domain-containing protein</fullName>
    </submittedName>
</protein>
<name>A0A538TKH4_UNCEI</name>
<evidence type="ECO:0000313" key="3">
    <source>
        <dbReference type="Proteomes" id="UP000316609"/>
    </source>
</evidence>
<dbReference type="EMBL" id="VBOY01000094">
    <property type="protein sequence ID" value="TMQ64124.1"/>
    <property type="molecule type" value="Genomic_DNA"/>
</dbReference>
<proteinExistence type="predicted"/>
<organism evidence="2 3">
    <name type="scientific">Eiseniibacteriota bacterium</name>
    <dbReference type="NCBI Taxonomy" id="2212470"/>
    <lineage>
        <taxon>Bacteria</taxon>
        <taxon>Candidatus Eiseniibacteriota</taxon>
    </lineage>
</organism>
<dbReference type="Proteomes" id="UP000316609">
    <property type="component" value="Unassembled WGS sequence"/>
</dbReference>